<keyword evidence="2" id="KW-1185">Reference proteome</keyword>
<dbReference type="SUPFAM" id="SSF48452">
    <property type="entry name" value="TPR-like"/>
    <property type="match status" value="1"/>
</dbReference>
<evidence type="ECO:0008006" key="3">
    <source>
        <dbReference type="Google" id="ProtNLM"/>
    </source>
</evidence>
<sequence>MDNIPDNLKALMQLKKKFEKDLKKKGINIERKKQKSVERAKIEIKYISIPIDDVQTIVDLNYYDFKNNNLELARHIEKLLANKPKSSYINQQAVVHLLREEYEEVKELLDNPSFPEDYFNLGMAKFLLKEKDAYEFAENAVKRFPNNKYTNLLLAMNAVYNGQYHKAYMAVGEAAKSANDPLLYFVMALYDKDYVKAKEYLSKVFLQGKVKYVASIYQGYLHYLSQEGDKLYQMRKNFENSIPCANCLLRYSKLKAINVPPDYCKYWKVLESFEYETSGRFETEMNLPEQAIISFLGFYNYNNEEMANKSFEEISEMFGEVRIIFFPNDSHVKGLKTFSMEPIKNGKIAKLIGPGVYQKLKNIIQRLESKEGVRYDFAIDMPFYEGIKMLFGWRTCQMYYEGEDE</sequence>
<dbReference type="InterPro" id="IPR011990">
    <property type="entry name" value="TPR-like_helical_dom_sf"/>
</dbReference>
<dbReference type="Proteomes" id="UP001232493">
    <property type="component" value="Chromosome"/>
</dbReference>
<dbReference type="EMBL" id="CP069362">
    <property type="protein sequence ID" value="WGS65990.1"/>
    <property type="molecule type" value="Genomic_DNA"/>
</dbReference>
<dbReference type="Gene3D" id="1.25.40.10">
    <property type="entry name" value="Tetratricopeptide repeat domain"/>
    <property type="match status" value="1"/>
</dbReference>
<evidence type="ECO:0000313" key="2">
    <source>
        <dbReference type="Proteomes" id="UP001232493"/>
    </source>
</evidence>
<evidence type="ECO:0000313" key="1">
    <source>
        <dbReference type="EMBL" id="WGS65990.1"/>
    </source>
</evidence>
<dbReference type="RefSeq" id="WP_281000931.1">
    <property type="nucleotide sequence ID" value="NZ_CP069362.1"/>
</dbReference>
<gene>
    <name evidence="1" type="ORF">JRV97_05425</name>
</gene>
<name>A0ABY8PTL9_9BACT</name>
<accession>A0ABY8PTL9</accession>
<reference evidence="1 2" key="1">
    <citation type="submission" date="2021-02" db="EMBL/GenBank/DDBJ databases">
        <title>Characterization of Marinitoga sp. nov. str. BP5-C20A.</title>
        <authorList>
            <person name="Erauso G."/>
            <person name="Postec A."/>
        </authorList>
    </citation>
    <scope>NUCLEOTIDE SEQUENCE [LARGE SCALE GENOMIC DNA]</scope>
    <source>
        <strain evidence="1 2">BP5-C20A</strain>
    </source>
</reference>
<proteinExistence type="predicted"/>
<organism evidence="1 2">
    <name type="scientific">Marinitoga aeolica</name>
    <dbReference type="NCBI Taxonomy" id="2809031"/>
    <lineage>
        <taxon>Bacteria</taxon>
        <taxon>Thermotogati</taxon>
        <taxon>Thermotogota</taxon>
        <taxon>Thermotogae</taxon>
        <taxon>Petrotogales</taxon>
        <taxon>Petrotogaceae</taxon>
        <taxon>Marinitoga</taxon>
    </lineage>
</organism>
<protein>
    <recommendedName>
        <fullName evidence="3">Tetratricopeptide repeat protein</fullName>
    </recommendedName>
</protein>